<dbReference type="InterPro" id="IPR002885">
    <property type="entry name" value="PPR_rpt"/>
</dbReference>
<dbReference type="EMBL" id="MNCJ02000326">
    <property type="protein sequence ID" value="KAF5781664.1"/>
    <property type="molecule type" value="Genomic_DNA"/>
</dbReference>
<evidence type="ECO:0000313" key="5">
    <source>
        <dbReference type="EMBL" id="OTG37716.1"/>
    </source>
</evidence>
<evidence type="ECO:0000256" key="2">
    <source>
        <dbReference type="ARBA" id="ARBA00022737"/>
    </source>
</evidence>
<evidence type="ECO:0000313" key="6">
    <source>
        <dbReference type="Proteomes" id="UP000215914"/>
    </source>
</evidence>
<dbReference type="PANTHER" id="PTHR47934:SF27">
    <property type="entry name" value="PENTATRICOPEPTIDE REPEAT PROTEIN-RELATED"/>
    <property type="match status" value="1"/>
</dbReference>
<comment type="similarity">
    <text evidence="1">Belongs to the PPR family. P subfamily.</text>
</comment>
<dbReference type="EMBL" id="CM007890">
    <property type="protein sequence ID" value="OTG37716.1"/>
    <property type="molecule type" value="Genomic_DNA"/>
</dbReference>
<accession>A0A251VRJ7</accession>
<dbReference type="PROSITE" id="PS51375">
    <property type="entry name" value="PPR"/>
    <property type="match status" value="1"/>
</dbReference>
<dbReference type="InterPro" id="IPR011990">
    <property type="entry name" value="TPR-like_helical_dom_sf"/>
</dbReference>
<protein>
    <submittedName>
        <fullName evidence="5">Putative pentatricopeptide repeat protein</fullName>
    </submittedName>
    <submittedName>
        <fullName evidence="4">Tetratricopeptide-like helical domain superfamily</fullName>
    </submittedName>
</protein>
<dbReference type="Pfam" id="PF01535">
    <property type="entry name" value="PPR"/>
    <property type="match status" value="1"/>
</dbReference>
<keyword evidence="6" id="KW-1185">Reference proteome</keyword>
<reference evidence="5" key="2">
    <citation type="submission" date="2017-02" db="EMBL/GenBank/DDBJ databases">
        <title>Sunflower complete genome.</title>
        <authorList>
            <person name="Langlade N."/>
            <person name="Munos S."/>
        </authorList>
    </citation>
    <scope>NUCLEOTIDE SEQUENCE [LARGE SCALE GENOMIC DNA]</scope>
    <source>
        <tissue evidence="5">Leaves</tissue>
    </source>
</reference>
<dbReference type="Gene3D" id="1.25.40.10">
    <property type="entry name" value="Tetratricopeptide repeat domain"/>
    <property type="match status" value="1"/>
</dbReference>
<gene>
    <name evidence="5" type="ORF">HannXRQ_Chr01g0021871</name>
    <name evidence="4" type="ORF">HanXRQr2_Chr11g0486401</name>
</gene>
<feature type="repeat" description="PPR" evidence="3">
    <location>
        <begin position="99"/>
        <end position="133"/>
    </location>
</feature>
<proteinExistence type="inferred from homology"/>
<dbReference type="InterPro" id="IPR051114">
    <property type="entry name" value="Mito_RNA_Proc_CCM1"/>
</dbReference>
<dbReference type="PANTHER" id="PTHR47934">
    <property type="entry name" value="PENTATRICOPEPTIDE REPEAT-CONTAINING PROTEIN PET309, MITOCHONDRIAL"/>
    <property type="match status" value="1"/>
</dbReference>
<reference evidence="4" key="3">
    <citation type="submission" date="2020-06" db="EMBL/GenBank/DDBJ databases">
        <title>Helianthus annuus Genome sequencing and assembly Release 2.</title>
        <authorList>
            <person name="Gouzy J."/>
            <person name="Langlade N."/>
            <person name="Munos S."/>
        </authorList>
    </citation>
    <scope>NUCLEOTIDE SEQUENCE</scope>
    <source>
        <tissue evidence="4">Leaves</tissue>
    </source>
</reference>
<dbReference type="NCBIfam" id="TIGR00756">
    <property type="entry name" value="PPR"/>
    <property type="match status" value="2"/>
</dbReference>
<evidence type="ECO:0000256" key="1">
    <source>
        <dbReference type="ARBA" id="ARBA00007626"/>
    </source>
</evidence>
<sequence length="146" mass="16870">MHSTCSMKCHRDTRFHLLFSLISCYQNETFFYLSSSFQPNVFPWCPTPSALQGCCFRRAIAPDVYIFNALLDGLVLEDRILEAEMLFKKLIKQKLCEPDVVMYSTMIKGLCKFGNNDTAVALLRLMEQTNCKPDIFTYSTIIDRIK</sequence>
<dbReference type="Proteomes" id="UP000215914">
    <property type="component" value="Chromosome 1"/>
</dbReference>
<dbReference type="InParanoid" id="A0A251VRJ7"/>
<keyword evidence="2" id="KW-0677">Repeat</keyword>
<reference evidence="4 6" key="1">
    <citation type="journal article" date="2017" name="Nature">
        <title>The sunflower genome provides insights into oil metabolism, flowering and Asterid evolution.</title>
        <authorList>
            <person name="Badouin H."/>
            <person name="Gouzy J."/>
            <person name="Grassa C.J."/>
            <person name="Murat F."/>
            <person name="Staton S.E."/>
            <person name="Cottret L."/>
            <person name="Lelandais-Briere C."/>
            <person name="Owens G.L."/>
            <person name="Carrere S."/>
            <person name="Mayjonade B."/>
            <person name="Legrand L."/>
            <person name="Gill N."/>
            <person name="Kane N.C."/>
            <person name="Bowers J.E."/>
            <person name="Hubner S."/>
            <person name="Bellec A."/>
            <person name="Berard A."/>
            <person name="Berges H."/>
            <person name="Blanchet N."/>
            <person name="Boniface M.C."/>
            <person name="Brunel D."/>
            <person name="Catrice O."/>
            <person name="Chaidir N."/>
            <person name="Claudel C."/>
            <person name="Donnadieu C."/>
            <person name="Faraut T."/>
            <person name="Fievet G."/>
            <person name="Helmstetter N."/>
            <person name="King M."/>
            <person name="Knapp S.J."/>
            <person name="Lai Z."/>
            <person name="Le Paslier M.C."/>
            <person name="Lippi Y."/>
            <person name="Lorenzon L."/>
            <person name="Mandel J.R."/>
            <person name="Marage G."/>
            <person name="Marchand G."/>
            <person name="Marquand E."/>
            <person name="Bret-Mestries E."/>
            <person name="Morien E."/>
            <person name="Nambeesan S."/>
            <person name="Nguyen T."/>
            <person name="Pegot-Espagnet P."/>
            <person name="Pouilly N."/>
            <person name="Raftis F."/>
            <person name="Sallet E."/>
            <person name="Schiex T."/>
            <person name="Thomas J."/>
            <person name="Vandecasteele C."/>
            <person name="Vares D."/>
            <person name="Vear F."/>
            <person name="Vautrin S."/>
            <person name="Crespi M."/>
            <person name="Mangin B."/>
            <person name="Burke J.M."/>
            <person name="Salse J."/>
            <person name="Munos S."/>
            <person name="Vincourt P."/>
            <person name="Rieseberg L.H."/>
            <person name="Langlade N.B."/>
        </authorList>
    </citation>
    <scope>NUCLEOTIDE SEQUENCE [LARGE SCALE GENOMIC DNA]</scope>
    <source>
        <strain evidence="6">cv. SF193</strain>
        <tissue evidence="4">Leaves</tissue>
    </source>
</reference>
<evidence type="ECO:0000313" key="4">
    <source>
        <dbReference type="EMBL" id="KAF5781664.1"/>
    </source>
</evidence>
<dbReference type="Gramene" id="mRNA:HanXRQr2_Chr11g0486401">
    <property type="protein sequence ID" value="CDS:HanXRQr2_Chr11g0486401.1"/>
    <property type="gene ID" value="HanXRQr2_Chr11g0486401"/>
</dbReference>
<evidence type="ECO:0000256" key="3">
    <source>
        <dbReference type="PROSITE-ProRule" id="PRU00708"/>
    </source>
</evidence>
<name>A0A251VRJ7_HELAN</name>
<dbReference type="AlphaFoldDB" id="A0A251VRJ7"/>
<organism evidence="5 6">
    <name type="scientific">Helianthus annuus</name>
    <name type="common">Common sunflower</name>
    <dbReference type="NCBI Taxonomy" id="4232"/>
    <lineage>
        <taxon>Eukaryota</taxon>
        <taxon>Viridiplantae</taxon>
        <taxon>Streptophyta</taxon>
        <taxon>Embryophyta</taxon>
        <taxon>Tracheophyta</taxon>
        <taxon>Spermatophyta</taxon>
        <taxon>Magnoliopsida</taxon>
        <taxon>eudicotyledons</taxon>
        <taxon>Gunneridae</taxon>
        <taxon>Pentapetalae</taxon>
        <taxon>asterids</taxon>
        <taxon>campanulids</taxon>
        <taxon>Asterales</taxon>
        <taxon>Asteraceae</taxon>
        <taxon>Asteroideae</taxon>
        <taxon>Heliantheae alliance</taxon>
        <taxon>Heliantheae</taxon>
        <taxon>Helianthus</taxon>
    </lineage>
</organism>
<dbReference type="Pfam" id="PF13041">
    <property type="entry name" value="PPR_2"/>
    <property type="match status" value="1"/>
</dbReference>